<evidence type="ECO:0000313" key="2">
    <source>
        <dbReference type="EMBL" id="KAG9496659.1"/>
    </source>
</evidence>
<gene>
    <name evidence="2" type="ORF">J7337_011437</name>
</gene>
<protein>
    <submittedName>
        <fullName evidence="2">Uncharacterized protein</fullName>
    </submittedName>
</protein>
<dbReference type="AlphaFoldDB" id="A0A9P8D7B0"/>
<reference evidence="2" key="1">
    <citation type="journal article" date="2021" name="Mol. Plant Microbe Interact.">
        <title>Telomere to telomere genome assembly of Fusarium musae F31, causal agent of crown rot disease of banana.</title>
        <authorList>
            <person name="Degradi L."/>
            <person name="Tava V."/>
            <person name="Kunova A."/>
            <person name="Cortesi P."/>
            <person name="Saracchi M."/>
            <person name="Pasquali M."/>
        </authorList>
    </citation>
    <scope>NUCLEOTIDE SEQUENCE</scope>
    <source>
        <strain evidence="2">F31</strain>
    </source>
</reference>
<dbReference type="KEGG" id="fmu:J7337_011437"/>
<dbReference type="RefSeq" id="XP_044675659.1">
    <property type="nucleotide sequence ID" value="XM_044828984.1"/>
</dbReference>
<feature type="compositionally biased region" description="Acidic residues" evidence="1">
    <location>
        <begin position="216"/>
        <end position="226"/>
    </location>
</feature>
<dbReference type="Proteomes" id="UP000827133">
    <property type="component" value="Unassembled WGS sequence"/>
</dbReference>
<proteinExistence type="predicted"/>
<evidence type="ECO:0000256" key="1">
    <source>
        <dbReference type="SAM" id="MobiDB-lite"/>
    </source>
</evidence>
<accession>A0A9P8D7B0</accession>
<organism evidence="2 3">
    <name type="scientific">Fusarium musae</name>
    <dbReference type="NCBI Taxonomy" id="1042133"/>
    <lineage>
        <taxon>Eukaryota</taxon>
        <taxon>Fungi</taxon>
        <taxon>Dikarya</taxon>
        <taxon>Ascomycota</taxon>
        <taxon>Pezizomycotina</taxon>
        <taxon>Sordariomycetes</taxon>
        <taxon>Hypocreomycetidae</taxon>
        <taxon>Hypocreales</taxon>
        <taxon>Nectriaceae</taxon>
        <taxon>Fusarium</taxon>
    </lineage>
</organism>
<feature type="region of interest" description="Disordered" evidence="1">
    <location>
        <begin position="200"/>
        <end position="235"/>
    </location>
</feature>
<evidence type="ECO:0000313" key="3">
    <source>
        <dbReference type="Proteomes" id="UP000827133"/>
    </source>
</evidence>
<dbReference type="GeneID" id="68319293"/>
<name>A0A9P8D7B0_9HYPO</name>
<sequence>MNQIGVPENVAMVLVQCFLRFKGIGFTKDLVSENGLRDENGLGDEKNLDTSRLTQEERELLTILQDFDKENSQIYRSHSETGATEKMARESLAKTILETWEAGGGSPSSLQDARLRDLKNVSVKLAEDLDTCKKDLAASKRLSQQLAIEGKAIMERLALELETQSILDRQTQQNGFISLSDRVRLRSVRARSNNLSVTASVPTLDDKGHGPISLDQGEEDRCDDGEPASWAYDSI</sequence>
<dbReference type="EMBL" id="JAHBCI010000009">
    <property type="protein sequence ID" value="KAG9496659.1"/>
    <property type="molecule type" value="Genomic_DNA"/>
</dbReference>
<comment type="caution">
    <text evidence="2">The sequence shown here is derived from an EMBL/GenBank/DDBJ whole genome shotgun (WGS) entry which is preliminary data.</text>
</comment>
<keyword evidence="3" id="KW-1185">Reference proteome</keyword>